<sequence>MIELIFTRKMPMYMHYSVSFHSIYASLASLLINQSGRMRACSVSALLNALLLPRALCSTPEILVPNPVEILIS</sequence>
<comment type="caution">
    <text evidence="1">The sequence shown here is derived from an EMBL/GenBank/DDBJ whole genome shotgun (WGS) entry which is preliminary data.</text>
</comment>
<dbReference type="AlphaFoldDB" id="A0AAN9SUA6"/>
<reference evidence="1 2" key="1">
    <citation type="submission" date="2024-01" db="EMBL/GenBank/DDBJ databases">
        <title>The genomes of 5 underutilized Papilionoideae crops provide insights into root nodulation and disease resistanc.</title>
        <authorList>
            <person name="Jiang F."/>
        </authorList>
    </citation>
    <scope>NUCLEOTIDE SEQUENCE [LARGE SCALE GENOMIC DNA]</scope>
    <source>
        <strain evidence="1">DUOXIRENSHENG_FW03</strain>
        <tissue evidence="1">Leaves</tissue>
    </source>
</reference>
<accession>A0AAN9SUA6</accession>
<name>A0AAN9SUA6_PSOTE</name>
<evidence type="ECO:0000313" key="2">
    <source>
        <dbReference type="Proteomes" id="UP001386955"/>
    </source>
</evidence>
<dbReference type="Proteomes" id="UP001386955">
    <property type="component" value="Unassembled WGS sequence"/>
</dbReference>
<evidence type="ECO:0000313" key="1">
    <source>
        <dbReference type="EMBL" id="KAK7405256.1"/>
    </source>
</evidence>
<dbReference type="EMBL" id="JAYMYS010000002">
    <property type="protein sequence ID" value="KAK7405256.1"/>
    <property type="molecule type" value="Genomic_DNA"/>
</dbReference>
<keyword evidence="2" id="KW-1185">Reference proteome</keyword>
<gene>
    <name evidence="1" type="ORF">VNO78_06456</name>
</gene>
<proteinExistence type="predicted"/>
<organism evidence="1 2">
    <name type="scientific">Psophocarpus tetragonolobus</name>
    <name type="common">Winged bean</name>
    <name type="synonym">Dolichos tetragonolobus</name>
    <dbReference type="NCBI Taxonomy" id="3891"/>
    <lineage>
        <taxon>Eukaryota</taxon>
        <taxon>Viridiplantae</taxon>
        <taxon>Streptophyta</taxon>
        <taxon>Embryophyta</taxon>
        <taxon>Tracheophyta</taxon>
        <taxon>Spermatophyta</taxon>
        <taxon>Magnoliopsida</taxon>
        <taxon>eudicotyledons</taxon>
        <taxon>Gunneridae</taxon>
        <taxon>Pentapetalae</taxon>
        <taxon>rosids</taxon>
        <taxon>fabids</taxon>
        <taxon>Fabales</taxon>
        <taxon>Fabaceae</taxon>
        <taxon>Papilionoideae</taxon>
        <taxon>50 kb inversion clade</taxon>
        <taxon>NPAAA clade</taxon>
        <taxon>indigoferoid/millettioid clade</taxon>
        <taxon>Phaseoleae</taxon>
        <taxon>Psophocarpus</taxon>
    </lineage>
</organism>
<protein>
    <submittedName>
        <fullName evidence="1">Uncharacterized protein</fullName>
    </submittedName>
</protein>